<dbReference type="Gene3D" id="3.50.50.60">
    <property type="entry name" value="FAD/NAD(P)-binding domain"/>
    <property type="match status" value="1"/>
</dbReference>
<sequence>MRIAVVGAGITGLCVSAGLQSSGADVTIFERSDDMRPGGSGLSIFGNGMKALDYLGLGARVRTLTDISYQGKYVPYASRFVGGLRSPNGSWFTRVPAGQIEGLRVVERSDLHAILSSAVIMDSVRTNAPVIKVTETGKITTANGHFDSFDLVIGADGLRSVVRSCMPFDTGVKYAGYSAWRGITDQPVTLNWEAGETWGNGARFGIAPLSDGRVYWFATRSGKLTTGPADIRGALLDEFSDWHAPVAELITQTENIQYLPIFELANAPKSFIHGRTVLIGDAAHAMTPNLGQGGNIGIEDAAQLVHCLADIADAPHVESTDLFKRLNSYDLLRRPRANRIALASRRVGRLAQASSPLLVTGRNAALRAVPSRVFRNQVESVQRWELTSI</sequence>
<keyword evidence="5" id="KW-1185">Reference proteome</keyword>
<evidence type="ECO:0000313" key="4">
    <source>
        <dbReference type="EMBL" id="EFG46575.1"/>
    </source>
</evidence>
<feature type="domain" description="FAD-binding" evidence="3">
    <location>
        <begin position="3"/>
        <end position="340"/>
    </location>
</feature>
<dbReference type="Pfam" id="PF01494">
    <property type="entry name" value="FAD_binding_3"/>
    <property type="match status" value="1"/>
</dbReference>
<comment type="caution">
    <text evidence="4">The sequence shown here is derived from an EMBL/GenBank/DDBJ whole genome shotgun (WGS) entry which is preliminary data.</text>
</comment>
<dbReference type="InterPro" id="IPR036188">
    <property type="entry name" value="FAD/NAD-bd_sf"/>
</dbReference>
<dbReference type="PANTHER" id="PTHR13789">
    <property type="entry name" value="MONOOXYGENASE"/>
    <property type="match status" value="1"/>
</dbReference>
<keyword evidence="1" id="KW-0560">Oxidoreductase</keyword>
<evidence type="ECO:0000256" key="2">
    <source>
        <dbReference type="ARBA" id="ARBA00023033"/>
    </source>
</evidence>
<dbReference type="InterPro" id="IPR002938">
    <property type="entry name" value="FAD-bd"/>
</dbReference>
<dbReference type="Proteomes" id="UP000005714">
    <property type="component" value="Unassembled WGS sequence"/>
</dbReference>
<dbReference type="SUPFAM" id="SSF51905">
    <property type="entry name" value="FAD/NAD(P)-binding domain"/>
    <property type="match status" value="1"/>
</dbReference>
<keyword evidence="2" id="KW-0503">Monooxygenase</keyword>
<dbReference type="PRINTS" id="PR00420">
    <property type="entry name" value="RNGMNOXGNASE"/>
</dbReference>
<dbReference type="STRING" id="585530.HMPREF0183_2128"/>
<proteinExistence type="predicted"/>
<dbReference type="GO" id="GO:0004497">
    <property type="term" value="F:monooxygenase activity"/>
    <property type="evidence" value="ECO:0007669"/>
    <property type="project" value="UniProtKB-KW"/>
</dbReference>
<dbReference type="PANTHER" id="PTHR13789:SF309">
    <property type="entry name" value="PUTATIVE (AFU_ORTHOLOGUE AFUA_6G14510)-RELATED"/>
    <property type="match status" value="1"/>
</dbReference>
<gene>
    <name evidence="4" type="ORF">HMPREF0183_2128</name>
</gene>
<dbReference type="eggNOG" id="COG0654">
    <property type="taxonomic scope" value="Bacteria"/>
</dbReference>
<protein>
    <submittedName>
        <fullName evidence="4">FAD binding domain protein</fullName>
    </submittedName>
</protein>
<dbReference type="EMBL" id="ADNU01000070">
    <property type="protein sequence ID" value="EFG46575.1"/>
    <property type="molecule type" value="Genomic_DNA"/>
</dbReference>
<name>D4YQB8_9MICO</name>
<reference evidence="4 5" key="1">
    <citation type="submission" date="2010-04" db="EMBL/GenBank/DDBJ databases">
        <authorList>
            <person name="Qin X."/>
            <person name="Bachman B."/>
            <person name="Battles P."/>
            <person name="Bell A."/>
            <person name="Bess C."/>
            <person name="Bickham C."/>
            <person name="Chaboub L."/>
            <person name="Chen D."/>
            <person name="Coyle M."/>
            <person name="Deiros D.R."/>
            <person name="Dinh H."/>
            <person name="Forbes L."/>
            <person name="Fowler G."/>
            <person name="Francisco L."/>
            <person name="Fu Q."/>
            <person name="Gubbala S."/>
            <person name="Hale W."/>
            <person name="Han Y."/>
            <person name="Hemphill L."/>
            <person name="Highlander S.K."/>
            <person name="Hirani K."/>
            <person name="Hogues M."/>
            <person name="Jackson L."/>
            <person name="Jakkamsetti A."/>
            <person name="Javaid M."/>
            <person name="Jiang H."/>
            <person name="Korchina V."/>
            <person name="Kovar C."/>
            <person name="Lara F."/>
            <person name="Lee S."/>
            <person name="Mata R."/>
            <person name="Mathew T."/>
            <person name="Moen C."/>
            <person name="Morales K."/>
            <person name="Munidasa M."/>
            <person name="Nazareth L."/>
            <person name="Ngo R."/>
            <person name="Nguyen L."/>
            <person name="Okwuonu G."/>
            <person name="Ongeri F."/>
            <person name="Patil S."/>
            <person name="Petrosino J."/>
            <person name="Pham C."/>
            <person name="Pham P."/>
            <person name="Pu L.-L."/>
            <person name="Puazo M."/>
            <person name="Raj R."/>
            <person name="Reid J."/>
            <person name="Rouhana J."/>
            <person name="Saada N."/>
            <person name="Shang Y."/>
            <person name="Simmons D."/>
            <person name="Thornton R."/>
            <person name="Warren J."/>
            <person name="Weissenberger G."/>
            <person name="Zhang J."/>
            <person name="Zhang L."/>
            <person name="Zhou C."/>
            <person name="Zhu D."/>
            <person name="Muzny D."/>
            <person name="Worley K."/>
            <person name="Gibbs R."/>
        </authorList>
    </citation>
    <scope>NUCLEOTIDE SEQUENCE [LARGE SCALE GENOMIC DNA]</scope>
    <source>
        <strain evidence="4 5">ATCC 49030</strain>
    </source>
</reference>
<organism evidence="4 5">
    <name type="scientific">Brevibacterium mcbrellneri ATCC 49030</name>
    <dbReference type="NCBI Taxonomy" id="585530"/>
    <lineage>
        <taxon>Bacteria</taxon>
        <taxon>Bacillati</taxon>
        <taxon>Actinomycetota</taxon>
        <taxon>Actinomycetes</taxon>
        <taxon>Micrococcales</taxon>
        <taxon>Brevibacteriaceae</taxon>
        <taxon>Brevibacterium</taxon>
    </lineage>
</organism>
<evidence type="ECO:0000313" key="5">
    <source>
        <dbReference type="Proteomes" id="UP000005714"/>
    </source>
</evidence>
<evidence type="ECO:0000259" key="3">
    <source>
        <dbReference type="Pfam" id="PF01494"/>
    </source>
</evidence>
<dbReference type="GO" id="GO:0071949">
    <property type="term" value="F:FAD binding"/>
    <property type="evidence" value="ECO:0007669"/>
    <property type="project" value="InterPro"/>
</dbReference>
<dbReference type="RefSeq" id="WP_005885850.1">
    <property type="nucleotide sequence ID" value="NZ_ADNU01000070.1"/>
</dbReference>
<dbReference type="AlphaFoldDB" id="D4YQB8"/>
<evidence type="ECO:0000256" key="1">
    <source>
        <dbReference type="ARBA" id="ARBA00023002"/>
    </source>
</evidence>
<dbReference type="InterPro" id="IPR050493">
    <property type="entry name" value="FAD-dep_Monooxygenase_BioMet"/>
</dbReference>
<dbReference type="OrthoDB" id="9782160at2"/>
<accession>D4YQB8</accession>